<protein>
    <submittedName>
        <fullName evidence="2">TIR domain-containing protein</fullName>
    </submittedName>
</protein>
<dbReference type="Pfam" id="PF08357">
    <property type="entry name" value="SEFIR"/>
    <property type="match status" value="1"/>
</dbReference>
<dbReference type="EMBL" id="ABMABF030000013">
    <property type="protein sequence ID" value="EMJ5135788.1"/>
    <property type="molecule type" value="Genomic_DNA"/>
</dbReference>
<proteinExistence type="predicted"/>
<dbReference type="AlphaFoldDB" id="A0AAI9DF57"/>
<dbReference type="InterPro" id="IPR013568">
    <property type="entry name" value="SEFIR_dom"/>
</dbReference>
<evidence type="ECO:0000313" key="2">
    <source>
        <dbReference type="EMBL" id="EMJ5135788.1"/>
    </source>
</evidence>
<dbReference type="RefSeq" id="WP_369508811.1">
    <property type="nucleotide sequence ID" value="NZ_JBFZXP010000063.1"/>
</dbReference>
<gene>
    <name evidence="2" type="ORF">RG298_003559</name>
</gene>
<name>A0AAI9DF57_PROST</name>
<comment type="caution">
    <text evidence="2">The sequence shown here is derived from an EMBL/GenBank/DDBJ whole genome shotgun (WGS) entry which is preliminary data.</text>
</comment>
<sequence length="478" mass="55292">MDKPKVFISYSWSNKSHQELVKHWADRLVADGVDIVLDIYDLKEGHDKYAFMERMVTDSSVTHVLVVCDKKYAEKANARKAGVGTESQIISSEVYEKVEQSKFIPIVCEFGDDGEPILPAFMKSRMWINFSSSEAENENWEQLVRLLYGKPQHVKPKKGKAPTYITSETPIPTSEAFAKFNSLKQAVLQDKKGINHYRRDFIDSCISYADTLRVRERPTVDSMGEKVVEDCGKLKAIRDHLCDWVLLEGEITYPEHLSEAVIEVLEKLRELKSRPPEINSWNDTWFDAHAVFVYETFLYIIAALLKSGAYSILHDIYSSHYLLTSSDRYEQSNFEKFDCFYGYSESLQSVLAPEGRRLYAPTAELLKRQADREDLPFGDIMQAELLTLLMSFITPGTRWYPQTLHYSSYGNRYPFFVRAAQHKHFKKLSAITGIESADDLRVKVKEGHERLGTSRWHDFHFESNFWSSMNMDELDKLK</sequence>
<dbReference type="Gene3D" id="3.40.50.10140">
    <property type="entry name" value="Toll/interleukin-1 receptor homology (TIR) domain"/>
    <property type="match status" value="1"/>
</dbReference>
<dbReference type="InterPro" id="IPR035897">
    <property type="entry name" value="Toll_tir_struct_dom_sf"/>
</dbReference>
<organism evidence="2">
    <name type="scientific">Providencia stuartii</name>
    <dbReference type="NCBI Taxonomy" id="588"/>
    <lineage>
        <taxon>Bacteria</taxon>
        <taxon>Pseudomonadati</taxon>
        <taxon>Pseudomonadota</taxon>
        <taxon>Gammaproteobacteria</taxon>
        <taxon>Enterobacterales</taxon>
        <taxon>Morganellaceae</taxon>
        <taxon>Providencia</taxon>
    </lineage>
</organism>
<evidence type="ECO:0000259" key="1">
    <source>
        <dbReference type="PROSITE" id="PS51534"/>
    </source>
</evidence>
<reference evidence="2" key="1">
    <citation type="submission" date="2024-02" db="EMBL/GenBank/DDBJ databases">
        <authorList>
            <consortium name="Clinical and Environmental Microbiology Branch: Whole genome sequencing antimicrobial resistance pathogens in the healthcare setting"/>
        </authorList>
    </citation>
    <scope>NUCLEOTIDE SEQUENCE</scope>
    <source>
        <strain evidence="2">2021GO-0154</strain>
    </source>
</reference>
<accession>A0AAI9DF57</accession>
<feature type="domain" description="SEFIR" evidence="1">
    <location>
        <begin position="3"/>
        <end position="139"/>
    </location>
</feature>
<dbReference type="PROSITE" id="PS51534">
    <property type="entry name" value="SEFIR"/>
    <property type="match status" value="1"/>
</dbReference>